<dbReference type="Proteomes" id="UP000239735">
    <property type="component" value="Unassembled WGS sequence"/>
</dbReference>
<evidence type="ECO:0000256" key="1">
    <source>
        <dbReference type="SAM" id="SignalP"/>
    </source>
</evidence>
<gene>
    <name evidence="2" type="ORF">SBA5_870010</name>
</gene>
<organism evidence="2 3">
    <name type="scientific">Candidatus Sulfuritelmatomonas gaucii</name>
    <dbReference type="NCBI Taxonomy" id="2043161"/>
    <lineage>
        <taxon>Bacteria</taxon>
        <taxon>Pseudomonadati</taxon>
        <taxon>Acidobacteriota</taxon>
        <taxon>Terriglobia</taxon>
        <taxon>Terriglobales</taxon>
        <taxon>Acidobacteriaceae</taxon>
        <taxon>Candidatus Sulfuritelmatomonas</taxon>
    </lineage>
</organism>
<reference evidence="3" key="1">
    <citation type="submission" date="2018-02" db="EMBL/GenBank/DDBJ databases">
        <authorList>
            <person name="Hausmann B."/>
        </authorList>
    </citation>
    <scope>NUCLEOTIDE SEQUENCE [LARGE SCALE GENOMIC DNA]</scope>
    <source>
        <strain evidence="3">Peat soil MAG SbA5</strain>
    </source>
</reference>
<protein>
    <recommendedName>
        <fullName evidence="4">Carboxypeptidase regulatory-like domain-containing protein</fullName>
    </recommendedName>
</protein>
<feature type="chain" id="PRO_5014964616" description="Carboxypeptidase regulatory-like domain-containing protein" evidence="1">
    <location>
        <begin position="22"/>
        <end position="136"/>
    </location>
</feature>
<accession>A0A2N9M762</accession>
<evidence type="ECO:0008006" key="4">
    <source>
        <dbReference type="Google" id="ProtNLM"/>
    </source>
</evidence>
<name>A0A2N9M762_9BACT</name>
<keyword evidence="1" id="KW-0732">Signal</keyword>
<sequence>MQRTLKTLVLTMFALAGPVASNDIVYLNGHVRLQNGSAPGRLVEIKLSCPGGDAVRQTVTNKKGGYFLKVERDEFNHVARALPSFSMDIQNEPFAGSCRLIAVLSGYESSEINLAAFTIGQDLKLPELVLTPRPPH</sequence>
<feature type="signal peptide" evidence="1">
    <location>
        <begin position="1"/>
        <end position="21"/>
    </location>
</feature>
<dbReference type="AlphaFoldDB" id="A0A2N9M762"/>
<proteinExistence type="predicted"/>
<dbReference type="EMBL" id="OKRB01000149">
    <property type="protein sequence ID" value="SPE31280.1"/>
    <property type="molecule type" value="Genomic_DNA"/>
</dbReference>
<evidence type="ECO:0000313" key="2">
    <source>
        <dbReference type="EMBL" id="SPE31280.1"/>
    </source>
</evidence>
<evidence type="ECO:0000313" key="3">
    <source>
        <dbReference type="Proteomes" id="UP000239735"/>
    </source>
</evidence>